<evidence type="ECO:0000313" key="11">
    <source>
        <dbReference type="Ensembl" id="ENSMAMP00000036541.1"/>
    </source>
</evidence>
<dbReference type="GO" id="GO:0045944">
    <property type="term" value="P:positive regulation of transcription by RNA polymerase II"/>
    <property type="evidence" value="ECO:0007669"/>
    <property type="project" value="TreeGrafter"/>
</dbReference>
<keyword evidence="6 8" id="KW-0804">Transcription</keyword>
<keyword evidence="4 8" id="KW-0805">Transcription regulation</keyword>
<dbReference type="GO" id="GO:0016592">
    <property type="term" value="C:mediator complex"/>
    <property type="evidence" value="ECO:0007669"/>
    <property type="project" value="UniProtKB-UniRule"/>
</dbReference>
<evidence type="ECO:0000256" key="1">
    <source>
        <dbReference type="ARBA" id="ARBA00004123"/>
    </source>
</evidence>
<evidence type="ECO:0000256" key="8">
    <source>
        <dbReference type="RuleBase" id="RU369088"/>
    </source>
</evidence>
<keyword evidence="12" id="KW-1185">Reference proteome</keyword>
<evidence type="ECO:0000256" key="2">
    <source>
        <dbReference type="ARBA" id="ARBA00009102"/>
    </source>
</evidence>
<dbReference type="Pfam" id="PF11265">
    <property type="entry name" value="Med25_VWA"/>
    <property type="match status" value="1"/>
</dbReference>
<comment type="function">
    <text evidence="8">Component of the Mediator complex, a coactivator involved in the regulated transcription of nearly all RNA polymerase II-dependent genes. Mediator functions as a bridge to convey information from gene-specific regulatory proteins to the basal RNA polymerase II transcription machinery. Mediator is recruited to promoters by direct interactions with regulatory proteins and serves as a scaffold for the assembly of a functional preinitiation complex with RNA polymerase II and the general transcription factors.</text>
</comment>
<dbReference type="AlphaFoldDB" id="A0A7N8WJ61"/>
<evidence type="ECO:0000256" key="9">
    <source>
        <dbReference type="SAM" id="MobiDB-lite"/>
    </source>
</evidence>
<comment type="similarity">
    <text evidence="2 8">Belongs to the Mediator complex subunit 25 family.</text>
</comment>
<evidence type="ECO:0000256" key="3">
    <source>
        <dbReference type="ARBA" id="ARBA00019694"/>
    </source>
</evidence>
<dbReference type="SUPFAM" id="SSF53300">
    <property type="entry name" value="vWA-like"/>
    <property type="match status" value="1"/>
</dbReference>
<dbReference type="PANTHER" id="PTHR12433:SF11">
    <property type="entry name" value="MEDIATOR OF RNA POLYMERASE II TRANSCRIPTION SUBUNIT 25"/>
    <property type="match status" value="1"/>
</dbReference>
<feature type="region of interest" description="Disordered" evidence="9">
    <location>
        <begin position="525"/>
        <end position="596"/>
    </location>
</feature>
<name>A0A7N8WJ61_9TELE</name>
<protein>
    <recommendedName>
        <fullName evidence="3 8">Mediator of RNA polymerase II transcription subunit 25</fullName>
    </recommendedName>
</protein>
<dbReference type="GO" id="GO:0005667">
    <property type="term" value="C:transcription regulator complex"/>
    <property type="evidence" value="ECO:0007669"/>
    <property type="project" value="UniProtKB-UniRule"/>
</dbReference>
<dbReference type="InterPro" id="IPR021394">
    <property type="entry name" value="Med25_PTOV"/>
</dbReference>
<proteinExistence type="inferred from homology"/>
<organism evidence="11 12">
    <name type="scientific">Mastacembelus armatus</name>
    <name type="common">zig-zag eel</name>
    <dbReference type="NCBI Taxonomy" id="205130"/>
    <lineage>
        <taxon>Eukaryota</taxon>
        <taxon>Metazoa</taxon>
        <taxon>Chordata</taxon>
        <taxon>Craniata</taxon>
        <taxon>Vertebrata</taxon>
        <taxon>Euteleostomi</taxon>
        <taxon>Actinopterygii</taxon>
        <taxon>Neopterygii</taxon>
        <taxon>Teleostei</taxon>
        <taxon>Neoteleostei</taxon>
        <taxon>Acanthomorphata</taxon>
        <taxon>Anabantaria</taxon>
        <taxon>Synbranchiformes</taxon>
        <taxon>Mastacembelidae</taxon>
        <taxon>Mastacembelus</taxon>
    </lineage>
</organism>
<evidence type="ECO:0000313" key="12">
    <source>
        <dbReference type="Proteomes" id="UP000261640"/>
    </source>
</evidence>
<feature type="compositionally biased region" description="Low complexity" evidence="9">
    <location>
        <begin position="564"/>
        <end position="577"/>
    </location>
</feature>
<dbReference type="PANTHER" id="PTHR12433">
    <property type="entry name" value="MEDIATOR OF RNA POLYMERASE II TRANSCRIPTION SUBUNIT 25"/>
    <property type="match status" value="1"/>
</dbReference>
<dbReference type="GeneTree" id="ENSGT00940000160439"/>
<feature type="region of interest" description="Disordered" evidence="9">
    <location>
        <begin position="296"/>
        <end position="351"/>
    </location>
</feature>
<evidence type="ECO:0000259" key="10">
    <source>
        <dbReference type="PROSITE" id="PS50234"/>
    </source>
</evidence>
<dbReference type="InterPro" id="IPR038196">
    <property type="entry name" value="Med25_PTOV_sf"/>
</dbReference>
<dbReference type="Ensembl" id="ENSMAMT00000044841.1">
    <property type="protein sequence ID" value="ENSMAMP00000036541.1"/>
    <property type="gene ID" value="ENSMAMG00000021488.2"/>
</dbReference>
<sequence length="650" mass="70930">MDLATPPGTNQVADVVFVIEGTANLGPYFESLRKNYILPAIEYFNGGPPAETDFGGDYGGTQYGLVVFNTVDCAPESYVQCHAPTSSAFEFVSWIDSIQFMGGGAESCSLIAEGLSVALQLFDDFKKMREQIGQTHKVCVLLCNSPPYLLPAVESVTYTGLTADSLVKIFRDRGIHFSVVAPRKLPALRALFERASPGGGVVEPHPDYSQDPFHMVLVRGISLPVVFVTLHDICMFLHVVHFLDLLCSSFFLRSLPHPVPGMVNQGPPFTPQPTIPSVPGVKVNQPSISTVTTATQPMMPQQPVPPNQQQPVPPPGQPAPNQQPQQPPQQQPTTNQPTPPSAQPNMVNYDNNDKATKLTRSLQCQVHVNQGENLNTDQWPQKLIMQLIPQALLASLGHLFRNSRMVQFLFTNKDVESLKGLYRIMANGFAGCVHFPHTTSPCEVRVLMLLYSSRKKIFMGLIPNDQSGFVNGIRQVITNHKQVQQQRAVSGDRRRMWMVVGMPPVSQVSMMEEQQRQNTMMTMRAAGPNSQQPPVSGAPPNQVAQSGQAPPGPILRLPNPGANPQLRSLLLSQQQPQGGVSHMPGMMSHQGLGQQLVHPAPGGGAQMQGQWRQPLAGQMLMSGGQRGAVPQPGMPQVSSVMEDEILMDLI</sequence>
<dbReference type="Gene3D" id="2.40.290.30">
    <property type="entry name" value="Mediator complex subunit 25, ACID domain"/>
    <property type="match status" value="1"/>
</dbReference>
<reference evidence="11" key="1">
    <citation type="submission" date="2025-08" db="UniProtKB">
        <authorList>
            <consortium name="Ensembl"/>
        </authorList>
    </citation>
    <scope>IDENTIFICATION</scope>
</reference>
<dbReference type="Proteomes" id="UP000261640">
    <property type="component" value="Unplaced"/>
</dbReference>
<comment type="subunit">
    <text evidence="8">Component of the Mediator complex.</text>
</comment>
<dbReference type="Pfam" id="PF11232">
    <property type="entry name" value="Med25"/>
    <property type="match status" value="1"/>
</dbReference>
<feature type="domain" description="VWFA" evidence="10">
    <location>
        <begin position="14"/>
        <end position="240"/>
    </location>
</feature>
<evidence type="ECO:0000256" key="5">
    <source>
        <dbReference type="ARBA" id="ARBA00023159"/>
    </source>
</evidence>
<keyword evidence="5" id="KW-0010">Activator</keyword>
<feature type="compositionally biased region" description="Pro residues" evidence="9">
    <location>
        <begin position="300"/>
        <end position="318"/>
    </location>
</feature>
<dbReference type="InterPro" id="IPR021419">
    <property type="entry name" value="Mediator_Med25_VWA"/>
</dbReference>
<evidence type="ECO:0000256" key="6">
    <source>
        <dbReference type="ARBA" id="ARBA00023163"/>
    </source>
</evidence>
<evidence type="ECO:0000256" key="7">
    <source>
        <dbReference type="ARBA" id="ARBA00023242"/>
    </source>
</evidence>
<dbReference type="Gene3D" id="3.40.50.410">
    <property type="entry name" value="von Willebrand factor, type A domain"/>
    <property type="match status" value="1"/>
</dbReference>
<dbReference type="InterPro" id="IPR002035">
    <property type="entry name" value="VWF_A"/>
</dbReference>
<accession>A0A7N8WJ61</accession>
<dbReference type="PROSITE" id="PS50234">
    <property type="entry name" value="VWFA"/>
    <property type="match status" value="1"/>
</dbReference>
<keyword evidence="7 8" id="KW-0539">Nucleus</keyword>
<dbReference type="InterPro" id="IPR036465">
    <property type="entry name" value="vWFA_dom_sf"/>
</dbReference>
<comment type="subcellular location">
    <subcellularLocation>
        <location evidence="1 8">Nucleus</location>
    </subcellularLocation>
</comment>
<reference evidence="11" key="2">
    <citation type="submission" date="2025-09" db="UniProtKB">
        <authorList>
            <consortium name="Ensembl"/>
        </authorList>
    </citation>
    <scope>IDENTIFICATION</scope>
</reference>
<evidence type="ECO:0000256" key="4">
    <source>
        <dbReference type="ARBA" id="ARBA00023015"/>
    </source>
</evidence>